<feature type="compositionally biased region" description="Acidic residues" evidence="3">
    <location>
        <begin position="71"/>
        <end position="93"/>
    </location>
</feature>
<dbReference type="SMART" id="SM00361">
    <property type="entry name" value="RRM_1"/>
    <property type="match status" value="1"/>
</dbReference>
<dbReference type="AlphaFoldDB" id="A0AAU9SML3"/>
<feature type="compositionally biased region" description="Basic and acidic residues" evidence="3">
    <location>
        <begin position="1"/>
        <end position="10"/>
    </location>
</feature>
<dbReference type="InterPro" id="IPR003954">
    <property type="entry name" value="RRM_euk-type"/>
</dbReference>
<feature type="region of interest" description="Disordered" evidence="3">
    <location>
        <begin position="1"/>
        <end position="105"/>
    </location>
</feature>
<dbReference type="InterPro" id="IPR012677">
    <property type="entry name" value="Nucleotide-bd_a/b_plait_sf"/>
</dbReference>
<keyword evidence="6" id="KW-1185">Reference proteome</keyword>
<dbReference type="SUPFAM" id="SSF54928">
    <property type="entry name" value="RNA-binding domain, RBD"/>
    <property type="match status" value="2"/>
</dbReference>
<dbReference type="Pfam" id="PF00076">
    <property type="entry name" value="RRM_1"/>
    <property type="match status" value="2"/>
</dbReference>
<feature type="region of interest" description="Disordered" evidence="3">
    <location>
        <begin position="391"/>
        <end position="434"/>
    </location>
</feature>
<feature type="domain" description="RRM" evidence="4">
    <location>
        <begin position="234"/>
        <end position="310"/>
    </location>
</feature>
<dbReference type="EMBL" id="OU466862">
    <property type="protein sequence ID" value="CAH2069293.1"/>
    <property type="molecule type" value="Genomic_DNA"/>
</dbReference>
<dbReference type="InterPro" id="IPR000504">
    <property type="entry name" value="RRM_dom"/>
</dbReference>
<dbReference type="GO" id="GO:0003723">
    <property type="term" value="F:RNA binding"/>
    <property type="evidence" value="ECO:0007669"/>
    <property type="project" value="UniProtKB-UniRule"/>
</dbReference>
<proteinExistence type="predicted"/>
<feature type="domain" description="RRM" evidence="4">
    <location>
        <begin position="118"/>
        <end position="196"/>
    </location>
</feature>
<evidence type="ECO:0000256" key="3">
    <source>
        <dbReference type="SAM" id="MobiDB-lite"/>
    </source>
</evidence>
<dbReference type="Proteomes" id="UP000836841">
    <property type="component" value="Chromosome 6"/>
</dbReference>
<evidence type="ECO:0000256" key="2">
    <source>
        <dbReference type="PROSITE-ProRule" id="PRU00176"/>
    </source>
</evidence>
<gene>
    <name evidence="5" type="ORF">TAV2_LOCUS19486</name>
</gene>
<sequence>MSDARDADDRVDFEEGSYSEMEDEVEEEQVEEYEEEEEEEEDDEDDGGGNRNAEDHDMEGYGDRKRGDREEGQEELAEDDDNHIDIETADDEEKSASPIDEEERGKYSHLLSLPPHGSEVFIGGLPRDVGEEDLRDLCEVIGEIFEVRLMKDRDSGESKGYAFVAFKTKDAAQKAIEELHSKEFKGKTMRCSLSETKNRLFIGNIPKSWTEDEFRKVVEDVGPGVENIELIKVKALYVKNIPENTSTEQLKELFQRHGEVTKIVTPPGKGGKRDFGFVHYAERSSALKAVKDSERYEINGQPLEVVLAKPQAERKHDPSYSYGAAPAPAPFTHPTFGGFAAAPYGAMGSGLSIAGSFNQPMIYGRGAMPTGMQMVPMLLPDGRVGYVLQQPGMQMAPPPRPRRVDRNNGSSGGSGRESSHDHDGSRGGRRYRPY</sequence>
<protein>
    <recommendedName>
        <fullName evidence="4">RRM domain-containing protein</fullName>
    </recommendedName>
</protein>
<evidence type="ECO:0000313" key="5">
    <source>
        <dbReference type="EMBL" id="CAH2069293.1"/>
    </source>
</evidence>
<evidence type="ECO:0000313" key="6">
    <source>
        <dbReference type="Proteomes" id="UP000836841"/>
    </source>
</evidence>
<reference evidence="5 6" key="1">
    <citation type="submission" date="2022-03" db="EMBL/GenBank/DDBJ databases">
        <authorList>
            <person name="Nunn A."/>
            <person name="Chopra R."/>
            <person name="Nunn A."/>
            <person name="Contreras Garrido A."/>
        </authorList>
    </citation>
    <scope>NUCLEOTIDE SEQUENCE [LARGE SCALE GENOMIC DNA]</scope>
</reference>
<feature type="compositionally biased region" description="Basic and acidic residues" evidence="3">
    <location>
        <begin position="417"/>
        <end position="426"/>
    </location>
</feature>
<dbReference type="PROSITE" id="PS50102">
    <property type="entry name" value="RRM"/>
    <property type="match status" value="2"/>
</dbReference>
<dbReference type="CDD" id="cd00590">
    <property type="entry name" value="RRM_SF"/>
    <property type="match status" value="1"/>
</dbReference>
<dbReference type="Gene3D" id="3.30.70.330">
    <property type="match status" value="3"/>
</dbReference>
<dbReference type="FunFam" id="3.30.70.330:FF:000808">
    <property type="entry name" value="Heterogeneous nuclear ribonucleoprotein Q isoform A"/>
    <property type="match status" value="1"/>
</dbReference>
<name>A0AAU9SML3_THLAR</name>
<accession>A0AAU9SML3</accession>
<evidence type="ECO:0000256" key="1">
    <source>
        <dbReference type="ARBA" id="ARBA00022884"/>
    </source>
</evidence>
<dbReference type="SMART" id="SM00360">
    <property type="entry name" value="RRM"/>
    <property type="match status" value="2"/>
</dbReference>
<evidence type="ECO:0000259" key="4">
    <source>
        <dbReference type="PROSITE" id="PS50102"/>
    </source>
</evidence>
<dbReference type="InterPro" id="IPR035979">
    <property type="entry name" value="RBD_domain_sf"/>
</dbReference>
<keyword evidence="1 2" id="KW-0694">RNA-binding</keyword>
<feature type="compositionally biased region" description="Basic and acidic residues" evidence="3">
    <location>
        <begin position="52"/>
        <end position="70"/>
    </location>
</feature>
<feature type="compositionally biased region" description="Acidic residues" evidence="3">
    <location>
        <begin position="11"/>
        <end position="47"/>
    </location>
</feature>
<dbReference type="PANTHER" id="PTHR21245">
    <property type="entry name" value="HETEROGENEOUS NUCLEAR RIBONUCLEOPROTEIN"/>
    <property type="match status" value="1"/>
</dbReference>
<organism evidence="5 6">
    <name type="scientific">Thlaspi arvense</name>
    <name type="common">Field penny-cress</name>
    <dbReference type="NCBI Taxonomy" id="13288"/>
    <lineage>
        <taxon>Eukaryota</taxon>
        <taxon>Viridiplantae</taxon>
        <taxon>Streptophyta</taxon>
        <taxon>Embryophyta</taxon>
        <taxon>Tracheophyta</taxon>
        <taxon>Spermatophyta</taxon>
        <taxon>Magnoliopsida</taxon>
        <taxon>eudicotyledons</taxon>
        <taxon>Gunneridae</taxon>
        <taxon>Pentapetalae</taxon>
        <taxon>rosids</taxon>
        <taxon>malvids</taxon>
        <taxon>Brassicales</taxon>
        <taxon>Brassicaceae</taxon>
        <taxon>Thlaspideae</taxon>
        <taxon>Thlaspi</taxon>
    </lineage>
</organism>